<proteinExistence type="predicted"/>
<dbReference type="EMBL" id="KZ824991">
    <property type="protein sequence ID" value="RAH65694.1"/>
    <property type="molecule type" value="Genomic_DNA"/>
</dbReference>
<dbReference type="Proteomes" id="UP000249661">
    <property type="component" value="Unassembled WGS sequence"/>
</dbReference>
<protein>
    <submittedName>
        <fullName evidence="1">Uncharacterized protein</fullName>
    </submittedName>
</protein>
<evidence type="ECO:0000313" key="2">
    <source>
        <dbReference type="Proteomes" id="UP000249661"/>
    </source>
</evidence>
<organism evidence="1 2">
    <name type="scientific">Aspergillus aculeatinus CBS 121060</name>
    <dbReference type="NCBI Taxonomy" id="1448322"/>
    <lineage>
        <taxon>Eukaryota</taxon>
        <taxon>Fungi</taxon>
        <taxon>Dikarya</taxon>
        <taxon>Ascomycota</taxon>
        <taxon>Pezizomycotina</taxon>
        <taxon>Eurotiomycetes</taxon>
        <taxon>Eurotiomycetidae</taxon>
        <taxon>Eurotiales</taxon>
        <taxon>Aspergillaceae</taxon>
        <taxon>Aspergillus</taxon>
        <taxon>Aspergillus subgen. Circumdati</taxon>
    </lineage>
</organism>
<name>A0ACD1GWH9_9EURO</name>
<sequence length="145" mass="16495">MLSSDIYGAPSYDSDVTAPSEALSETNLDMETKPTLMCAPYLLASAPKDGEHIMWARVECGAQSLPTLSWKIEQSNVLLSRHLRRIYRTTDVKQRESYYGKLRRAQIHLQVPLAGTPSPDDALFPALRIHGWEHRCWSDIQRDRP</sequence>
<evidence type="ECO:0000313" key="1">
    <source>
        <dbReference type="EMBL" id="RAH65694.1"/>
    </source>
</evidence>
<accession>A0ACD1GWH9</accession>
<reference evidence="1" key="1">
    <citation type="submission" date="2018-02" db="EMBL/GenBank/DDBJ databases">
        <title>The genomes of Aspergillus section Nigri reveals drivers in fungal speciation.</title>
        <authorList>
            <consortium name="DOE Joint Genome Institute"/>
            <person name="Vesth T.C."/>
            <person name="Nybo J."/>
            <person name="Theobald S."/>
            <person name="Brandl J."/>
            <person name="Frisvad J.C."/>
            <person name="Nielsen K.F."/>
            <person name="Lyhne E.K."/>
            <person name="Kogle M.E."/>
            <person name="Kuo A."/>
            <person name="Riley R."/>
            <person name="Clum A."/>
            <person name="Nolan M."/>
            <person name="Lipzen A."/>
            <person name="Salamov A."/>
            <person name="Henrissat B."/>
            <person name="Wiebenga A."/>
            <person name="De vries R.P."/>
            <person name="Grigoriev I.V."/>
            <person name="Mortensen U.H."/>
            <person name="Andersen M.R."/>
            <person name="Baker S.E."/>
        </authorList>
    </citation>
    <scope>NUCLEOTIDE SEQUENCE</scope>
    <source>
        <strain evidence="1">CBS 121060</strain>
    </source>
</reference>
<keyword evidence="2" id="KW-1185">Reference proteome</keyword>
<gene>
    <name evidence="1" type="ORF">BO66DRAFT_442807</name>
</gene>